<comment type="caution">
    <text evidence="1">The sequence shown here is derived from an EMBL/GenBank/DDBJ whole genome shotgun (WGS) entry which is preliminary data.</text>
</comment>
<accession>A0AAE0ZGT9</accession>
<dbReference type="AlphaFoldDB" id="A0AAE0ZGT9"/>
<name>A0AAE0ZGT9_9GAST</name>
<protein>
    <submittedName>
        <fullName evidence="1">Uncharacterized protein</fullName>
    </submittedName>
</protein>
<dbReference type="Proteomes" id="UP001283361">
    <property type="component" value="Unassembled WGS sequence"/>
</dbReference>
<reference evidence="1" key="1">
    <citation type="journal article" date="2023" name="G3 (Bethesda)">
        <title>A reference genome for the long-term kleptoplast-retaining sea slug Elysia crispata morphotype clarki.</title>
        <authorList>
            <person name="Eastman K.E."/>
            <person name="Pendleton A.L."/>
            <person name="Shaikh M.A."/>
            <person name="Suttiyut T."/>
            <person name="Ogas R."/>
            <person name="Tomko P."/>
            <person name="Gavelis G."/>
            <person name="Widhalm J.R."/>
            <person name="Wisecaver J.H."/>
        </authorList>
    </citation>
    <scope>NUCLEOTIDE SEQUENCE</scope>
    <source>
        <strain evidence="1">ECLA1</strain>
    </source>
</reference>
<evidence type="ECO:0000313" key="1">
    <source>
        <dbReference type="EMBL" id="KAK3769129.1"/>
    </source>
</evidence>
<sequence>MAGRGQTRESVPVLRCLDFPSYCHRPRMAGRGQTRESVPVLRCLDFPSYCHRPRMAGRGQTRESVPVLRCLDFPSYCHRPRMAGRGQTRESVPVLRCLDFPSYCHRPRMAGRGQTRESVPVLRCLDFPSCCHRPRMAGRVRQEIGCRRRGQVIQQQDIQGADKSRDQAFYLTCAAFFKLKVDSPTIKQWSRVRVGCHVDNHTLVLAQDPTETEIVFQGFARLLDQTVKLYQPCRTDSDAVLSL</sequence>
<evidence type="ECO:0000313" key="2">
    <source>
        <dbReference type="Proteomes" id="UP001283361"/>
    </source>
</evidence>
<dbReference type="EMBL" id="JAWDGP010003965">
    <property type="protein sequence ID" value="KAK3769129.1"/>
    <property type="molecule type" value="Genomic_DNA"/>
</dbReference>
<keyword evidence="2" id="KW-1185">Reference proteome</keyword>
<gene>
    <name evidence="1" type="ORF">RRG08_015027</name>
</gene>
<organism evidence="1 2">
    <name type="scientific">Elysia crispata</name>
    <name type="common">lettuce slug</name>
    <dbReference type="NCBI Taxonomy" id="231223"/>
    <lineage>
        <taxon>Eukaryota</taxon>
        <taxon>Metazoa</taxon>
        <taxon>Spiralia</taxon>
        <taxon>Lophotrochozoa</taxon>
        <taxon>Mollusca</taxon>
        <taxon>Gastropoda</taxon>
        <taxon>Heterobranchia</taxon>
        <taxon>Euthyneura</taxon>
        <taxon>Panpulmonata</taxon>
        <taxon>Sacoglossa</taxon>
        <taxon>Placobranchoidea</taxon>
        <taxon>Plakobranchidae</taxon>
        <taxon>Elysia</taxon>
    </lineage>
</organism>
<proteinExistence type="predicted"/>